<proteinExistence type="predicted"/>
<keyword evidence="2 5" id="KW-0812">Transmembrane</keyword>
<feature type="transmembrane region" description="Helical" evidence="5">
    <location>
        <begin position="46"/>
        <end position="63"/>
    </location>
</feature>
<evidence type="ECO:0000256" key="2">
    <source>
        <dbReference type="ARBA" id="ARBA00022692"/>
    </source>
</evidence>
<organism evidence="6">
    <name type="scientific">uncultured Rubrobacteraceae bacterium</name>
    <dbReference type="NCBI Taxonomy" id="349277"/>
    <lineage>
        <taxon>Bacteria</taxon>
        <taxon>Bacillati</taxon>
        <taxon>Actinomycetota</taxon>
        <taxon>Rubrobacteria</taxon>
        <taxon>Rubrobacterales</taxon>
        <taxon>Rubrobacteraceae</taxon>
        <taxon>environmental samples</taxon>
    </lineage>
</organism>
<feature type="transmembrane region" description="Helical" evidence="5">
    <location>
        <begin position="69"/>
        <end position="91"/>
    </location>
</feature>
<evidence type="ECO:0000256" key="4">
    <source>
        <dbReference type="ARBA" id="ARBA00023136"/>
    </source>
</evidence>
<gene>
    <name evidence="6" type="ORF">AVDCRST_MAG22-3891</name>
</gene>
<dbReference type="GO" id="GO:0016020">
    <property type="term" value="C:membrane"/>
    <property type="evidence" value="ECO:0007669"/>
    <property type="project" value="UniProtKB-SubCell"/>
</dbReference>
<name>A0A6J4QJ16_9ACTN</name>
<evidence type="ECO:0008006" key="7">
    <source>
        <dbReference type="Google" id="ProtNLM"/>
    </source>
</evidence>
<keyword evidence="4 5" id="KW-0472">Membrane</keyword>
<dbReference type="Pfam" id="PF13564">
    <property type="entry name" value="DoxX_2"/>
    <property type="match status" value="1"/>
</dbReference>
<keyword evidence="3 5" id="KW-1133">Transmembrane helix</keyword>
<dbReference type="AlphaFoldDB" id="A0A6J4QJ16"/>
<dbReference type="EMBL" id="CADCUV010000189">
    <property type="protein sequence ID" value="CAA9438835.1"/>
    <property type="molecule type" value="Genomic_DNA"/>
</dbReference>
<protein>
    <recommendedName>
        <fullName evidence="7">DoxX family protein</fullName>
    </recommendedName>
</protein>
<evidence type="ECO:0000256" key="5">
    <source>
        <dbReference type="SAM" id="Phobius"/>
    </source>
</evidence>
<sequence length="121" mass="13075">MNTFLWVAQAVLAVAFLAHGLLFLFPPKAVRKMEEQSPFPSWFMQIVFAAEVLAAFGLVLPGLSGVLPWLTPLAATGLVPIMAGAVVLHLSRREIPPTVVTAVLLALAVLVAYARWFVIPL</sequence>
<evidence type="ECO:0000256" key="3">
    <source>
        <dbReference type="ARBA" id="ARBA00022989"/>
    </source>
</evidence>
<evidence type="ECO:0000313" key="6">
    <source>
        <dbReference type="EMBL" id="CAA9438835.1"/>
    </source>
</evidence>
<feature type="transmembrane region" description="Helical" evidence="5">
    <location>
        <begin position="6"/>
        <end position="25"/>
    </location>
</feature>
<comment type="subcellular location">
    <subcellularLocation>
        <location evidence="1">Membrane</location>
        <topology evidence="1">Multi-pass membrane protein</topology>
    </subcellularLocation>
</comment>
<feature type="transmembrane region" description="Helical" evidence="5">
    <location>
        <begin position="98"/>
        <end position="118"/>
    </location>
</feature>
<dbReference type="InterPro" id="IPR032808">
    <property type="entry name" value="DoxX"/>
</dbReference>
<accession>A0A6J4QJ16</accession>
<evidence type="ECO:0000256" key="1">
    <source>
        <dbReference type="ARBA" id="ARBA00004141"/>
    </source>
</evidence>
<reference evidence="6" key="1">
    <citation type="submission" date="2020-02" db="EMBL/GenBank/DDBJ databases">
        <authorList>
            <person name="Meier V. D."/>
        </authorList>
    </citation>
    <scope>NUCLEOTIDE SEQUENCE</scope>
    <source>
        <strain evidence="6">AVDCRST_MAG22</strain>
    </source>
</reference>